<evidence type="ECO:0000259" key="2">
    <source>
        <dbReference type="SMART" id="SM00854"/>
    </source>
</evidence>
<evidence type="ECO:0000256" key="1">
    <source>
        <dbReference type="ARBA" id="ARBA00005662"/>
    </source>
</evidence>
<sequence>MVRLAFAGDLCLTSVKHVPYSTAEQAFADIAALFEPFDIAFANLECCCTESSFETIRMSVPIEQLPPLQALGVDVFCLANNHVKDAGADALLQMQRHIQHSGCQFVGAGANAESANRMLVLESCGLTLGVLNVTDASHYAASAQEAGVAALHKSSLLQQARRLSAQVDALVVIVHADLEFTNYPAPWRVRLSRALAPYCKVVVHHHPHTLQGVEVYKGCVIAYSLGNFVFPVHRARYMHNRPGQVEQGMVLAVSLVKQAGRVEAQLDKVIPTRIGQNGFLTAVTESQQLHAQQQLALYSSRLGDAGFLRAHHFQLCKAQFKKFVMGTYYTYRKEGIQQAFAYVRMHFRTDQHRNWLKSFFTFGFF</sequence>
<dbReference type="PANTHER" id="PTHR33393">
    <property type="entry name" value="POLYGLUTAMINE SYNTHESIS ACCESSORY PROTEIN RV0574C-RELATED"/>
    <property type="match status" value="1"/>
</dbReference>
<dbReference type="GO" id="GO:0016787">
    <property type="term" value="F:hydrolase activity"/>
    <property type="evidence" value="ECO:0007669"/>
    <property type="project" value="UniProtKB-KW"/>
</dbReference>
<keyword evidence="3" id="KW-0378">Hydrolase</keyword>
<proteinExistence type="inferred from homology"/>
<comment type="caution">
    <text evidence="3">The sequence shown here is derived from an EMBL/GenBank/DDBJ whole genome shotgun (WGS) entry which is preliminary data.</text>
</comment>
<dbReference type="Gene3D" id="3.60.21.10">
    <property type="match status" value="1"/>
</dbReference>
<keyword evidence="4" id="KW-1185">Reference proteome</keyword>
<gene>
    <name evidence="3" type="ORF">Q3O59_03665</name>
</gene>
<name>A0ABT9GMC5_9GAMM</name>
<reference evidence="3 4" key="1">
    <citation type="submission" date="2023-08" db="EMBL/GenBank/DDBJ databases">
        <authorList>
            <person name="Joshi A."/>
            <person name="Thite S."/>
        </authorList>
    </citation>
    <scope>NUCLEOTIDE SEQUENCE [LARGE SCALE GENOMIC DNA]</scope>
    <source>
        <strain evidence="3 4">1E1</strain>
    </source>
</reference>
<feature type="domain" description="Capsule synthesis protein CapA" evidence="2">
    <location>
        <begin position="3"/>
        <end position="232"/>
    </location>
</feature>
<dbReference type="InterPro" id="IPR029052">
    <property type="entry name" value="Metallo-depent_PP-like"/>
</dbReference>
<dbReference type="Pfam" id="PF09587">
    <property type="entry name" value="PGA_cap"/>
    <property type="match status" value="1"/>
</dbReference>
<dbReference type="EMBL" id="JAUZVY010000001">
    <property type="protein sequence ID" value="MDP4528127.1"/>
    <property type="molecule type" value="Genomic_DNA"/>
</dbReference>
<evidence type="ECO:0000313" key="3">
    <source>
        <dbReference type="EMBL" id="MDP4528127.1"/>
    </source>
</evidence>
<organism evidence="3 4">
    <name type="scientific">Alkalimonas delamerensis</name>
    <dbReference type="NCBI Taxonomy" id="265981"/>
    <lineage>
        <taxon>Bacteria</taxon>
        <taxon>Pseudomonadati</taxon>
        <taxon>Pseudomonadota</taxon>
        <taxon>Gammaproteobacteria</taxon>
        <taxon>Alkalimonas</taxon>
    </lineage>
</organism>
<dbReference type="InterPro" id="IPR052169">
    <property type="entry name" value="CW_Biosynth-Accessory"/>
</dbReference>
<comment type="similarity">
    <text evidence="1">Belongs to the CapA family.</text>
</comment>
<dbReference type="PANTHER" id="PTHR33393:SF11">
    <property type="entry name" value="POLYGLUTAMINE SYNTHESIS ACCESSORY PROTEIN RV0574C-RELATED"/>
    <property type="match status" value="1"/>
</dbReference>
<evidence type="ECO:0000313" key="4">
    <source>
        <dbReference type="Proteomes" id="UP001236258"/>
    </source>
</evidence>
<dbReference type="InterPro" id="IPR019079">
    <property type="entry name" value="Capsule_synth_CapA"/>
</dbReference>
<protein>
    <submittedName>
        <fullName evidence="3">CapA family protein</fullName>
        <ecNumber evidence="3">3.1.-.-</ecNumber>
    </submittedName>
</protein>
<dbReference type="Proteomes" id="UP001236258">
    <property type="component" value="Unassembled WGS sequence"/>
</dbReference>
<dbReference type="RefSeq" id="WP_305944279.1">
    <property type="nucleotide sequence ID" value="NZ_JAUZVY010000001.1"/>
</dbReference>
<dbReference type="EC" id="3.1.-.-" evidence="3"/>
<dbReference type="SMART" id="SM00854">
    <property type="entry name" value="PGA_cap"/>
    <property type="match status" value="1"/>
</dbReference>
<dbReference type="SUPFAM" id="SSF56300">
    <property type="entry name" value="Metallo-dependent phosphatases"/>
    <property type="match status" value="1"/>
</dbReference>
<dbReference type="CDD" id="cd07381">
    <property type="entry name" value="MPP_CapA"/>
    <property type="match status" value="1"/>
</dbReference>
<accession>A0ABT9GMC5</accession>